<name>A0A5S4F8L2_9ACTN</name>
<evidence type="ECO:0000256" key="2">
    <source>
        <dbReference type="ARBA" id="ARBA00022448"/>
    </source>
</evidence>
<evidence type="ECO:0000256" key="6">
    <source>
        <dbReference type="ARBA" id="ARBA00023136"/>
    </source>
</evidence>
<dbReference type="InterPro" id="IPR035906">
    <property type="entry name" value="MetI-like_sf"/>
</dbReference>
<keyword evidence="11" id="KW-1185">Reference proteome</keyword>
<protein>
    <submittedName>
        <fullName evidence="10">Carbohydrate ABC transporter permease</fullName>
    </submittedName>
</protein>
<feature type="transmembrane region" description="Helical" evidence="7">
    <location>
        <begin position="132"/>
        <end position="153"/>
    </location>
</feature>
<dbReference type="SUPFAM" id="SSF161098">
    <property type="entry name" value="MetI-like"/>
    <property type="match status" value="1"/>
</dbReference>
<dbReference type="AlphaFoldDB" id="A0A5S4F8L2"/>
<sequence>MNDTTLTLDSVERAPSGPPAAARSRRRRRSPQAVVITTVLWLYAAVCVLPLLTMIFNSFRTHLQIATDPWPLPTDPTVENYVSAWAEASFGRYALNSILITVCSVAISTAVSLPAAYAIARWRFRGRGALEGLFMSGLLIPFMLAILPMFYLMDGLRLIDSPLSLILIYSANGIPFTVFVLVSFFRQLPGELEEAAFLDGGNHFTVFLRIMVPLVRPAIATVVVFRFVPIWNDFLMPLVMLRSRDNYTLGVGLTTFFGEYQNDWASLFAGLVITTLPLLVLFILATRQIIQGLTAGIGK</sequence>
<reference evidence="10 11" key="1">
    <citation type="submission" date="2019-05" db="EMBL/GenBank/DDBJ databases">
        <title>Draft genome sequence of Nonomuraea turkmeniaca DSM 43926.</title>
        <authorList>
            <person name="Saricaoglu S."/>
            <person name="Isik K."/>
        </authorList>
    </citation>
    <scope>NUCLEOTIDE SEQUENCE [LARGE SCALE GENOMIC DNA]</scope>
    <source>
        <strain evidence="10 11">DSM 43926</strain>
    </source>
</reference>
<dbReference type="Proteomes" id="UP000309128">
    <property type="component" value="Unassembled WGS sequence"/>
</dbReference>
<dbReference type="PROSITE" id="PS50928">
    <property type="entry name" value="ABC_TM1"/>
    <property type="match status" value="1"/>
</dbReference>
<feature type="region of interest" description="Disordered" evidence="8">
    <location>
        <begin position="1"/>
        <end position="26"/>
    </location>
</feature>
<feature type="domain" description="ABC transmembrane type-1" evidence="9">
    <location>
        <begin position="94"/>
        <end position="285"/>
    </location>
</feature>
<keyword evidence="6 7" id="KW-0472">Membrane</keyword>
<dbReference type="PANTHER" id="PTHR43744">
    <property type="entry name" value="ABC TRANSPORTER PERMEASE PROTEIN MG189-RELATED-RELATED"/>
    <property type="match status" value="1"/>
</dbReference>
<dbReference type="GO" id="GO:0055085">
    <property type="term" value="P:transmembrane transport"/>
    <property type="evidence" value="ECO:0007669"/>
    <property type="project" value="InterPro"/>
</dbReference>
<feature type="transmembrane region" description="Helical" evidence="7">
    <location>
        <begin position="98"/>
        <end position="120"/>
    </location>
</feature>
<dbReference type="PANTHER" id="PTHR43744:SF12">
    <property type="entry name" value="ABC TRANSPORTER PERMEASE PROTEIN MG189-RELATED"/>
    <property type="match status" value="1"/>
</dbReference>
<keyword evidence="2 7" id="KW-0813">Transport</keyword>
<evidence type="ECO:0000256" key="3">
    <source>
        <dbReference type="ARBA" id="ARBA00022475"/>
    </source>
</evidence>
<feature type="transmembrane region" description="Helical" evidence="7">
    <location>
        <begin position="206"/>
        <end position="228"/>
    </location>
</feature>
<gene>
    <name evidence="10" type="ORF">ETD86_31885</name>
</gene>
<dbReference type="Gene3D" id="1.10.3720.10">
    <property type="entry name" value="MetI-like"/>
    <property type="match status" value="1"/>
</dbReference>
<evidence type="ECO:0000256" key="1">
    <source>
        <dbReference type="ARBA" id="ARBA00004651"/>
    </source>
</evidence>
<evidence type="ECO:0000256" key="8">
    <source>
        <dbReference type="SAM" id="MobiDB-lite"/>
    </source>
</evidence>
<dbReference type="GO" id="GO:0005886">
    <property type="term" value="C:plasma membrane"/>
    <property type="evidence" value="ECO:0007669"/>
    <property type="project" value="UniProtKB-SubCell"/>
</dbReference>
<feature type="transmembrane region" description="Helical" evidence="7">
    <location>
        <begin position="33"/>
        <end position="56"/>
    </location>
</feature>
<accession>A0A5S4F8L2</accession>
<evidence type="ECO:0000259" key="9">
    <source>
        <dbReference type="PROSITE" id="PS50928"/>
    </source>
</evidence>
<dbReference type="Pfam" id="PF00528">
    <property type="entry name" value="BPD_transp_1"/>
    <property type="match status" value="1"/>
</dbReference>
<evidence type="ECO:0000256" key="5">
    <source>
        <dbReference type="ARBA" id="ARBA00022989"/>
    </source>
</evidence>
<feature type="transmembrane region" description="Helical" evidence="7">
    <location>
        <begin position="165"/>
        <end position="185"/>
    </location>
</feature>
<proteinExistence type="inferred from homology"/>
<evidence type="ECO:0000256" key="4">
    <source>
        <dbReference type="ARBA" id="ARBA00022692"/>
    </source>
</evidence>
<dbReference type="InterPro" id="IPR000515">
    <property type="entry name" value="MetI-like"/>
</dbReference>
<dbReference type="EMBL" id="VCKY01000129">
    <property type="protein sequence ID" value="TMR12787.1"/>
    <property type="molecule type" value="Genomic_DNA"/>
</dbReference>
<evidence type="ECO:0000256" key="7">
    <source>
        <dbReference type="RuleBase" id="RU363032"/>
    </source>
</evidence>
<evidence type="ECO:0000313" key="11">
    <source>
        <dbReference type="Proteomes" id="UP000309128"/>
    </source>
</evidence>
<comment type="caution">
    <text evidence="10">The sequence shown here is derived from an EMBL/GenBank/DDBJ whole genome shotgun (WGS) entry which is preliminary data.</text>
</comment>
<keyword evidence="3" id="KW-1003">Cell membrane</keyword>
<keyword evidence="4 7" id="KW-0812">Transmembrane</keyword>
<organism evidence="10 11">
    <name type="scientific">Nonomuraea turkmeniaca</name>
    <dbReference type="NCBI Taxonomy" id="103838"/>
    <lineage>
        <taxon>Bacteria</taxon>
        <taxon>Bacillati</taxon>
        <taxon>Actinomycetota</taxon>
        <taxon>Actinomycetes</taxon>
        <taxon>Streptosporangiales</taxon>
        <taxon>Streptosporangiaceae</taxon>
        <taxon>Nonomuraea</taxon>
    </lineage>
</organism>
<comment type="similarity">
    <text evidence="7">Belongs to the binding-protein-dependent transport system permease family.</text>
</comment>
<dbReference type="OrthoDB" id="61122at2"/>
<comment type="subcellular location">
    <subcellularLocation>
        <location evidence="1 7">Cell membrane</location>
        <topology evidence="1 7">Multi-pass membrane protein</topology>
    </subcellularLocation>
</comment>
<dbReference type="CDD" id="cd06261">
    <property type="entry name" value="TM_PBP2"/>
    <property type="match status" value="1"/>
</dbReference>
<feature type="compositionally biased region" description="Low complexity" evidence="8">
    <location>
        <begin position="13"/>
        <end position="22"/>
    </location>
</feature>
<feature type="transmembrane region" description="Helical" evidence="7">
    <location>
        <begin position="264"/>
        <end position="285"/>
    </location>
</feature>
<dbReference type="RefSeq" id="WP_138670364.1">
    <property type="nucleotide sequence ID" value="NZ_VCKY01000129.1"/>
</dbReference>
<evidence type="ECO:0000313" key="10">
    <source>
        <dbReference type="EMBL" id="TMR12787.1"/>
    </source>
</evidence>
<keyword evidence="5 7" id="KW-1133">Transmembrane helix</keyword>